<organism evidence="2 3">
    <name type="scientific">Macrosiphum euphorbiae</name>
    <name type="common">potato aphid</name>
    <dbReference type="NCBI Taxonomy" id="13131"/>
    <lineage>
        <taxon>Eukaryota</taxon>
        <taxon>Metazoa</taxon>
        <taxon>Ecdysozoa</taxon>
        <taxon>Arthropoda</taxon>
        <taxon>Hexapoda</taxon>
        <taxon>Insecta</taxon>
        <taxon>Pterygota</taxon>
        <taxon>Neoptera</taxon>
        <taxon>Paraneoptera</taxon>
        <taxon>Hemiptera</taxon>
        <taxon>Sternorrhyncha</taxon>
        <taxon>Aphidomorpha</taxon>
        <taxon>Aphidoidea</taxon>
        <taxon>Aphididae</taxon>
        <taxon>Macrosiphini</taxon>
        <taxon>Macrosiphum</taxon>
    </lineage>
</organism>
<evidence type="ECO:0000256" key="1">
    <source>
        <dbReference type="SAM" id="MobiDB-lite"/>
    </source>
</evidence>
<feature type="region of interest" description="Disordered" evidence="1">
    <location>
        <begin position="57"/>
        <end position="83"/>
    </location>
</feature>
<evidence type="ECO:0000313" key="3">
    <source>
        <dbReference type="Proteomes" id="UP001160148"/>
    </source>
</evidence>
<protein>
    <submittedName>
        <fullName evidence="2">Uncharacterized protein</fullName>
    </submittedName>
</protein>
<accession>A0AAV0XBD5</accession>
<gene>
    <name evidence="2" type="ORF">MEUPH1_LOCUS20287</name>
</gene>
<evidence type="ECO:0000313" key="2">
    <source>
        <dbReference type="EMBL" id="CAI6365590.1"/>
    </source>
</evidence>
<dbReference type="EMBL" id="CARXXK010000004">
    <property type="protein sequence ID" value="CAI6365590.1"/>
    <property type="molecule type" value="Genomic_DNA"/>
</dbReference>
<dbReference type="Proteomes" id="UP001160148">
    <property type="component" value="Unassembled WGS sequence"/>
</dbReference>
<feature type="compositionally biased region" description="Basic and acidic residues" evidence="1">
    <location>
        <begin position="61"/>
        <end position="74"/>
    </location>
</feature>
<proteinExistence type="predicted"/>
<comment type="caution">
    <text evidence="2">The sequence shown here is derived from an EMBL/GenBank/DDBJ whole genome shotgun (WGS) entry which is preliminary data.</text>
</comment>
<reference evidence="2 3" key="1">
    <citation type="submission" date="2023-01" db="EMBL/GenBank/DDBJ databases">
        <authorList>
            <person name="Whitehead M."/>
        </authorList>
    </citation>
    <scope>NUCLEOTIDE SEQUENCE [LARGE SCALE GENOMIC DNA]</scope>
</reference>
<keyword evidence="3" id="KW-1185">Reference proteome</keyword>
<name>A0AAV0XBD5_9HEMI</name>
<sequence>MADSARNPMPRNSLPVTINSVDTTGNVMAITPAINLYCIEEPNRLSKLLHAGPSSRLVPINEHERPPAIGDENRAAGVETTIR</sequence>
<dbReference type="AlphaFoldDB" id="A0AAV0XBD5"/>